<feature type="domain" description="EF-hand" evidence="5">
    <location>
        <begin position="182"/>
        <end position="217"/>
    </location>
</feature>
<organism evidence="6 7">
    <name type="scientific">Sphingomonas floccifaciens</name>
    <dbReference type="NCBI Taxonomy" id="1844115"/>
    <lineage>
        <taxon>Bacteria</taxon>
        <taxon>Pseudomonadati</taxon>
        <taxon>Pseudomonadota</taxon>
        <taxon>Alphaproteobacteria</taxon>
        <taxon>Sphingomonadales</taxon>
        <taxon>Sphingomonadaceae</taxon>
        <taxon>Sphingomonas</taxon>
    </lineage>
</organism>
<feature type="compositionally biased region" description="Low complexity" evidence="3">
    <location>
        <begin position="79"/>
        <end position="99"/>
    </location>
</feature>
<dbReference type="PROSITE" id="PS00018">
    <property type="entry name" value="EF_HAND_1"/>
    <property type="match status" value="3"/>
</dbReference>
<dbReference type="InterPro" id="IPR002048">
    <property type="entry name" value="EF_hand_dom"/>
</dbReference>
<proteinExistence type="predicted"/>
<evidence type="ECO:0000313" key="7">
    <source>
        <dbReference type="Proteomes" id="UP001597283"/>
    </source>
</evidence>
<feature type="region of interest" description="Disordered" evidence="3">
    <location>
        <begin position="159"/>
        <end position="187"/>
    </location>
</feature>
<feature type="compositionally biased region" description="Gly residues" evidence="3">
    <location>
        <begin position="209"/>
        <end position="222"/>
    </location>
</feature>
<dbReference type="Proteomes" id="UP001597283">
    <property type="component" value="Unassembled WGS sequence"/>
</dbReference>
<gene>
    <name evidence="6" type="ORF">ACFSC3_14270</name>
</gene>
<dbReference type="PANTHER" id="PTHR10827:SF98">
    <property type="entry name" value="45 KDA CALCIUM-BINDING PROTEIN"/>
    <property type="match status" value="1"/>
</dbReference>
<dbReference type="Gene3D" id="1.10.238.10">
    <property type="entry name" value="EF-hand"/>
    <property type="match status" value="3"/>
</dbReference>
<feature type="region of interest" description="Disordered" evidence="3">
    <location>
        <begin position="67"/>
        <end position="99"/>
    </location>
</feature>
<dbReference type="InterPro" id="IPR011992">
    <property type="entry name" value="EF-hand-dom_pair"/>
</dbReference>
<evidence type="ECO:0000256" key="2">
    <source>
        <dbReference type="ARBA" id="ARBA00022737"/>
    </source>
</evidence>
<dbReference type="InterPro" id="IPR018247">
    <property type="entry name" value="EF_Hand_1_Ca_BS"/>
</dbReference>
<evidence type="ECO:0000259" key="5">
    <source>
        <dbReference type="PROSITE" id="PS50222"/>
    </source>
</evidence>
<evidence type="ECO:0000256" key="1">
    <source>
        <dbReference type="ARBA" id="ARBA00022723"/>
    </source>
</evidence>
<name>A0ABW4NF74_9SPHN</name>
<feature type="region of interest" description="Disordered" evidence="3">
    <location>
        <begin position="205"/>
        <end position="239"/>
    </location>
</feature>
<dbReference type="SUPFAM" id="SSF47473">
    <property type="entry name" value="EF-hand"/>
    <property type="match status" value="2"/>
</dbReference>
<accession>A0ABW4NF74</accession>
<protein>
    <submittedName>
        <fullName evidence="6">EF-hand domain-containing protein</fullName>
    </submittedName>
</protein>
<evidence type="ECO:0000256" key="3">
    <source>
        <dbReference type="SAM" id="MobiDB-lite"/>
    </source>
</evidence>
<sequence>MFKTLTAAALFGTVALGGFAYAQTAPVAPKPAKADANGDGQITRAEFLARAEASFARQDTNRDGILTHDERRAGKPPKRAAAAMGGPYAPAQEMTAPRPEGVMPGRRGGGVRGPGDGLARLDTDGDGRVTRAEFDTGSQARFDRMDTNRDGTIDATEMAALPGGGRGMRADTNGDGKLTRAESDAMSKERFDRMDVNGDGVLDAAELQAGGGMRGGRGGGQRRGAMPPAPPAPAAPTGA</sequence>
<dbReference type="PANTHER" id="PTHR10827">
    <property type="entry name" value="RETICULOCALBIN"/>
    <property type="match status" value="1"/>
</dbReference>
<evidence type="ECO:0000256" key="4">
    <source>
        <dbReference type="SAM" id="SignalP"/>
    </source>
</evidence>
<evidence type="ECO:0000313" key="6">
    <source>
        <dbReference type="EMBL" id="MFD1788731.1"/>
    </source>
</evidence>
<keyword evidence="4" id="KW-0732">Signal</keyword>
<feature type="compositionally biased region" description="Basic and acidic residues" evidence="3">
    <location>
        <begin position="168"/>
        <end position="187"/>
    </location>
</feature>
<feature type="compositionally biased region" description="Pro residues" evidence="3">
    <location>
        <begin position="227"/>
        <end position="239"/>
    </location>
</feature>
<dbReference type="EMBL" id="JBHUFC010000006">
    <property type="protein sequence ID" value="MFD1788731.1"/>
    <property type="molecule type" value="Genomic_DNA"/>
</dbReference>
<comment type="caution">
    <text evidence="6">The sequence shown here is derived from an EMBL/GenBank/DDBJ whole genome shotgun (WGS) entry which is preliminary data.</text>
</comment>
<reference evidence="7" key="1">
    <citation type="journal article" date="2019" name="Int. J. Syst. Evol. Microbiol.">
        <title>The Global Catalogue of Microorganisms (GCM) 10K type strain sequencing project: providing services to taxonomists for standard genome sequencing and annotation.</title>
        <authorList>
            <consortium name="The Broad Institute Genomics Platform"/>
            <consortium name="The Broad Institute Genome Sequencing Center for Infectious Disease"/>
            <person name="Wu L."/>
            <person name="Ma J."/>
        </authorList>
    </citation>
    <scope>NUCLEOTIDE SEQUENCE [LARGE SCALE GENOMIC DNA]</scope>
    <source>
        <strain evidence="7">Q85</strain>
    </source>
</reference>
<keyword evidence="2" id="KW-0677">Repeat</keyword>
<dbReference type="Pfam" id="PF13202">
    <property type="entry name" value="EF-hand_5"/>
    <property type="match status" value="5"/>
</dbReference>
<keyword evidence="1" id="KW-0479">Metal-binding</keyword>
<feature type="domain" description="EF-hand" evidence="5">
    <location>
        <begin position="133"/>
        <end position="168"/>
    </location>
</feature>
<keyword evidence="7" id="KW-1185">Reference proteome</keyword>
<feature type="chain" id="PRO_5046047460" evidence="4">
    <location>
        <begin position="23"/>
        <end position="239"/>
    </location>
</feature>
<feature type="signal peptide" evidence="4">
    <location>
        <begin position="1"/>
        <end position="22"/>
    </location>
</feature>
<dbReference type="PROSITE" id="PS50222">
    <property type="entry name" value="EF_HAND_2"/>
    <property type="match status" value="2"/>
</dbReference>